<feature type="domain" description="SLH" evidence="2">
    <location>
        <begin position="30"/>
        <end position="93"/>
    </location>
</feature>
<dbReference type="Pfam" id="PF00395">
    <property type="entry name" value="SLH"/>
    <property type="match status" value="2"/>
</dbReference>
<dbReference type="PROSITE" id="PS51272">
    <property type="entry name" value="SLH"/>
    <property type="match status" value="3"/>
</dbReference>
<feature type="signal peptide" evidence="1">
    <location>
        <begin position="1"/>
        <end position="31"/>
    </location>
</feature>
<dbReference type="HOGENOM" id="CLU_115361_0_0_9"/>
<dbReference type="PATRIC" id="fig|1126833.4.peg.1128"/>
<sequence>MPDQQLRKTLIRVPAAAMLLLAILPAAVFGAAEPFKDSSNSYAKQEIASLTQSGMISGYGDGTFQPKKEMTRAELAKIIVKSMGVSEQPEMAASFKDVKPDCWCVGYIGALVAMGITKGTSETEFSPEAPITRQELVVFFIRAFGLEDAAENIKKKANLSDMKDVSKYALNDVSLAYQIGFVNGIENADGSLRFDPNEYAERQALARLAYEFITNKPAYLDKAATLTGGKTGSDE</sequence>
<gene>
    <name evidence="3" type="ORF">VN24_05095</name>
</gene>
<dbReference type="KEGG" id="pbj:VN24_05095"/>
<evidence type="ECO:0000313" key="4">
    <source>
        <dbReference type="Proteomes" id="UP000032633"/>
    </source>
</evidence>
<feature type="domain" description="SLH" evidence="2">
    <location>
        <begin position="156"/>
        <end position="223"/>
    </location>
</feature>
<keyword evidence="1" id="KW-0732">Signal</keyword>
<keyword evidence="4" id="KW-1185">Reference proteome</keyword>
<dbReference type="OrthoDB" id="185675at2"/>
<dbReference type="STRING" id="1126833.VN24_05095"/>
<evidence type="ECO:0000259" key="2">
    <source>
        <dbReference type="PROSITE" id="PS51272"/>
    </source>
</evidence>
<dbReference type="Proteomes" id="UP000032633">
    <property type="component" value="Chromosome"/>
</dbReference>
<dbReference type="AlphaFoldDB" id="A0A0D5NGP4"/>
<evidence type="ECO:0000256" key="1">
    <source>
        <dbReference type="SAM" id="SignalP"/>
    </source>
</evidence>
<dbReference type="PANTHER" id="PTHR43308:SF5">
    <property type="entry name" value="S-LAYER PROTEIN _ PEPTIDOGLYCAN ENDO-BETA-N-ACETYLGLUCOSAMINIDASE"/>
    <property type="match status" value="1"/>
</dbReference>
<reference evidence="4" key="2">
    <citation type="submission" date="2015-03" db="EMBL/GenBank/DDBJ databases">
        <title>Genome sequence of Paenibacillus beijingensis strain DSM 24997T.</title>
        <authorList>
            <person name="Kwak Y."/>
            <person name="Shin J.-H."/>
        </authorList>
    </citation>
    <scope>NUCLEOTIDE SEQUENCE [LARGE SCALE GENOMIC DNA]</scope>
    <source>
        <strain evidence="4">DSM 24997</strain>
    </source>
</reference>
<name>A0A0D5NGP4_9BACL</name>
<proteinExistence type="predicted"/>
<feature type="chain" id="PRO_5002296241" description="SLH domain-containing protein" evidence="1">
    <location>
        <begin position="32"/>
        <end position="235"/>
    </location>
</feature>
<protein>
    <recommendedName>
        <fullName evidence="2">SLH domain-containing protein</fullName>
    </recommendedName>
</protein>
<reference evidence="3 4" key="1">
    <citation type="journal article" date="2015" name="J. Biotechnol.">
        <title>Complete genome sequence of Paenibacillus beijingensis 7188(T) (=DSM 24997(T)), a novel rhizobacterium from jujube garden soil.</title>
        <authorList>
            <person name="Kwak Y."/>
            <person name="Shin J.H."/>
        </authorList>
    </citation>
    <scope>NUCLEOTIDE SEQUENCE [LARGE SCALE GENOMIC DNA]</scope>
    <source>
        <strain evidence="3 4">DSM 24997</strain>
    </source>
</reference>
<organism evidence="3 4">
    <name type="scientific">Paenibacillus beijingensis</name>
    <dbReference type="NCBI Taxonomy" id="1126833"/>
    <lineage>
        <taxon>Bacteria</taxon>
        <taxon>Bacillati</taxon>
        <taxon>Bacillota</taxon>
        <taxon>Bacilli</taxon>
        <taxon>Bacillales</taxon>
        <taxon>Paenibacillaceae</taxon>
        <taxon>Paenibacillus</taxon>
    </lineage>
</organism>
<accession>A0A0D5NGP4</accession>
<dbReference type="EMBL" id="CP011058">
    <property type="protein sequence ID" value="AJY74093.1"/>
    <property type="molecule type" value="Genomic_DNA"/>
</dbReference>
<dbReference type="InterPro" id="IPR001119">
    <property type="entry name" value="SLH_dom"/>
</dbReference>
<dbReference type="PANTHER" id="PTHR43308">
    <property type="entry name" value="OUTER MEMBRANE PROTEIN ALPHA-RELATED"/>
    <property type="match status" value="1"/>
</dbReference>
<feature type="domain" description="SLH" evidence="2">
    <location>
        <begin position="94"/>
        <end position="154"/>
    </location>
</feature>
<dbReference type="RefSeq" id="WP_045669529.1">
    <property type="nucleotide sequence ID" value="NZ_CP011058.1"/>
</dbReference>
<dbReference type="InterPro" id="IPR051465">
    <property type="entry name" value="Cell_Envelope_Struct_Comp"/>
</dbReference>
<evidence type="ECO:0000313" key="3">
    <source>
        <dbReference type="EMBL" id="AJY74093.1"/>
    </source>
</evidence>